<dbReference type="KEGG" id="cpis:HS961_11365"/>
<sequence length="209" mass="23534">MMKPTNRRPGLQASLVSLTLLMALTAVANDAWSQGNTRVAFPEGYQRGVHYATVERGNIREEIFTSREAIDAAKKNQALPSGTVITMEDYRDGRLFRYVVMEKRQDWGERHDPQVRNGDWEFQSFAPDRSVNRSENVARCMGCHQPQGKNDFVFTFDRMRNANVSGLERTLHLVSAAPDGVKPPLNTHALAILQQDPGRMPTPLASNHQ</sequence>
<name>A0A7G5EHA6_9BURK</name>
<dbReference type="RefSeq" id="WP_182327978.1">
    <property type="nucleotide sequence ID" value="NZ_CP058554.1"/>
</dbReference>
<keyword evidence="4" id="KW-1185">Reference proteome</keyword>
<dbReference type="Pfam" id="PF16694">
    <property type="entry name" value="Cytochrome_P460"/>
    <property type="match status" value="1"/>
</dbReference>
<evidence type="ECO:0000313" key="3">
    <source>
        <dbReference type="EMBL" id="QMV73381.1"/>
    </source>
</evidence>
<organism evidence="3 4">
    <name type="scientific">Comamonas piscis</name>
    <dbReference type="NCBI Taxonomy" id="1562974"/>
    <lineage>
        <taxon>Bacteria</taxon>
        <taxon>Pseudomonadati</taxon>
        <taxon>Pseudomonadota</taxon>
        <taxon>Betaproteobacteria</taxon>
        <taxon>Burkholderiales</taxon>
        <taxon>Comamonadaceae</taxon>
        <taxon>Comamonas</taxon>
    </lineage>
</organism>
<evidence type="ECO:0000256" key="1">
    <source>
        <dbReference type="SAM" id="SignalP"/>
    </source>
</evidence>
<dbReference type="Proteomes" id="UP000515240">
    <property type="component" value="Chromosome"/>
</dbReference>
<keyword evidence="1" id="KW-0732">Signal</keyword>
<dbReference type="CDD" id="cd20716">
    <property type="entry name" value="cyt_P460_fam"/>
    <property type="match status" value="1"/>
</dbReference>
<reference evidence="3 4" key="1">
    <citation type="journal article" date="2020" name="G3 (Bethesda)">
        <title>CeMbio - The Caenorhabditis elegans Microbiome Resource.</title>
        <authorList>
            <person name="Dirksen P."/>
            <person name="Assie A."/>
            <person name="Zimmermann J."/>
            <person name="Zhang F."/>
            <person name="Tietje A.M."/>
            <person name="Marsh S.A."/>
            <person name="Felix M.A."/>
            <person name="Shapira M."/>
            <person name="Kaleta C."/>
            <person name="Schulenburg H."/>
            <person name="Samuel B."/>
        </authorList>
    </citation>
    <scope>NUCLEOTIDE SEQUENCE [LARGE SCALE GENOMIC DNA]</scope>
    <source>
        <strain evidence="3 4">BIGb0172</strain>
    </source>
</reference>
<feature type="chain" id="PRO_5028915210" evidence="1">
    <location>
        <begin position="29"/>
        <end position="209"/>
    </location>
</feature>
<dbReference type="Gene3D" id="3.50.70.20">
    <property type="entry name" value="Cytochrome P460"/>
    <property type="match status" value="1"/>
</dbReference>
<dbReference type="InterPro" id="IPR032033">
    <property type="entry name" value="Cytochrome_P460"/>
</dbReference>
<dbReference type="AlphaFoldDB" id="A0A7G5EHA6"/>
<feature type="domain" description="Cytochrome P460" evidence="2">
    <location>
        <begin position="42"/>
        <end position="155"/>
    </location>
</feature>
<proteinExistence type="predicted"/>
<protein>
    <submittedName>
        <fullName evidence="3">Cytochrome P460 family protein</fullName>
    </submittedName>
</protein>
<dbReference type="InterPro" id="IPR038142">
    <property type="entry name" value="Cytochrome_P460_sp"/>
</dbReference>
<gene>
    <name evidence="3" type="ORF">HS961_11365</name>
</gene>
<accession>A0A7G5EHA6</accession>
<evidence type="ECO:0000259" key="2">
    <source>
        <dbReference type="Pfam" id="PF16694"/>
    </source>
</evidence>
<dbReference type="EMBL" id="CP058554">
    <property type="protein sequence ID" value="QMV73381.1"/>
    <property type="molecule type" value="Genomic_DNA"/>
</dbReference>
<evidence type="ECO:0000313" key="4">
    <source>
        <dbReference type="Proteomes" id="UP000515240"/>
    </source>
</evidence>
<feature type="signal peptide" evidence="1">
    <location>
        <begin position="1"/>
        <end position="28"/>
    </location>
</feature>